<proteinExistence type="predicted"/>
<organism evidence="2 3">
    <name type="scientific">Prauserella muralis</name>
    <dbReference type="NCBI Taxonomy" id="588067"/>
    <lineage>
        <taxon>Bacteria</taxon>
        <taxon>Bacillati</taxon>
        <taxon>Actinomycetota</taxon>
        <taxon>Actinomycetes</taxon>
        <taxon>Pseudonocardiales</taxon>
        <taxon>Pseudonocardiaceae</taxon>
        <taxon>Prauserella</taxon>
    </lineage>
</organism>
<dbReference type="Pfam" id="PF01613">
    <property type="entry name" value="Flavin_Reduct"/>
    <property type="match status" value="1"/>
</dbReference>
<protein>
    <submittedName>
        <fullName evidence="2">Uncharacterized protein</fullName>
    </submittedName>
</protein>
<accession>A0A2V4AUJ3</accession>
<evidence type="ECO:0000313" key="3">
    <source>
        <dbReference type="Proteomes" id="UP000249915"/>
    </source>
</evidence>
<evidence type="ECO:0000313" key="2">
    <source>
        <dbReference type="EMBL" id="PXY24689.1"/>
    </source>
</evidence>
<comment type="caution">
    <text evidence="2">The sequence shown here is derived from an EMBL/GenBank/DDBJ whole genome shotgun (WGS) entry which is preliminary data.</text>
</comment>
<dbReference type="InterPro" id="IPR050268">
    <property type="entry name" value="NADH-dep_flavin_reductase"/>
</dbReference>
<dbReference type="GO" id="GO:0010181">
    <property type="term" value="F:FMN binding"/>
    <property type="evidence" value="ECO:0007669"/>
    <property type="project" value="InterPro"/>
</dbReference>
<dbReference type="InterPro" id="IPR012349">
    <property type="entry name" value="Split_barrel_FMN-bd"/>
</dbReference>
<dbReference type="AlphaFoldDB" id="A0A2V4AUJ3"/>
<dbReference type="RefSeq" id="WP_170160491.1">
    <property type="nucleotide sequence ID" value="NZ_MASW01000004.1"/>
</dbReference>
<dbReference type="Proteomes" id="UP000249915">
    <property type="component" value="Unassembled WGS sequence"/>
</dbReference>
<dbReference type="GO" id="GO:0006208">
    <property type="term" value="P:pyrimidine nucleobase catabolic process"/>
    <property type="evidence" value="ECO:0007669"/>
    <property type="project" value="TreeGrafter"/>
</dbReference>
<dbReference type="PANTHER" id="PTHR30466">
    <property type="entry name" value="FLAVIN REDUCTASE"/>
    <property type="match status" value="1"/>
</dbReference>
<name>A0A2V4AUJ3_9PSEU</name>
<reference evidence="2 3" key="1">
    <citation type="submission" date="2016-07" db="EMBL/GenBank/DDBJ databases">
        <title>Draft genome sequence of Prauserella muralis DSM 45305, isolated from a mould-covered wall in an indoor environment.</title>
        <authorList>
            <person name="Ruckert C."/>
            <person name="Albersmeier A."/>
            <person name="Jiang C.-L."/>
            <person name="Jiang Y."/>
            <person name="Kalinowski J."/>
            <person name="Schneider O."/>
            <person name="Winkler A."/>
            <person name="Zotchev S.B."/>
        </authorList>
    </citation>
    <scope>NUCLEOTIDE SEQUENCE [LARGE SCALE GENOMIC DNA]</scope>
    <source>
        <strain evidence="2 3">DSM 45305</strain>
    </source>
</reference>
<dbReference type="PANTHER" id="PTHR30466:SF1">
    <property type="entry name" value="FMN REDUCTASE (NADH) RUTF"/>
    <property type="match status" value="1"/>
</dbReference>
<keyword evidence="1" id="KW-0560">Oxidoreductase</keyword>
<evidence type="ECO:0000256" key="1">
    <source>
        <dbReference type="ARBA" id="ARBA00023002"/>
    </source>
</evidence>
<dbReference type="SUPFAM" id="SSF50475">
    <property type="entry name" value="FMN-binding split barrel"/>
    <property type="match status" value="1"/>
</dbReference>
<dbReference type="SMART" id="SM00903">
    <property type="entry name" value="Flavin_Reduct"/>
    <property type="match status" value="1"/>
</dbReference>
<dbReference type="GO" id="GO:0042602">
    <property type="term" value="F:riboflavin reductase (NADPH) activity"/>
    <property type="evidence" value="ECO:0007669"/>
    <property type="project" value="TreeGrafter"/>
</dbReference>
<sequence>MPDITRDHVAHAVAAAGIDQAAFRDALSTFASGVTVLTTVDASGQKYGITASSFTSLSIDPPLVLICVARSAYSYAAFEESRHFGISVLHDGQADLATRYAVQGGAKFLDDEYAIDGRTGVPLIRAALTTLLCSTHEVMPGGDHGILIGAVEDVATHAGLPLVNYARELTTVQVGGGSRTHAFGR</sequence>
<gene>
    <name evidence="2" type="ORF">BAY60_19475</name>
</gene>
<dbReference type="InterPro" id="IPR002563">
    <property type="entry name" value="Flavin_Rdtase-like_dom"/>
</dbReference>
<dbReference type="EMBL" id="MASW01000004">
    <property type="protein sequence ID" value="PXY24689.1"/>
    <property type="molecule type" value="Genomic_DNA"/>
</dbReference>
<keyword evidence="3" id="KW-1185">Reference proteome</keyword>
<dbReference type="Gene3D" id="2.30.110.10">
    <property type="entry name" value="Electron Transport, Fmn-binding Protein, Chain A"/>
    <property type="match status" value="1"/>
</dbReference>